<comment type="caution">
    <text evidence="2">The sequence shown here is derived from an EMBL/GenBank/DDBJ whole genome shotgun (WGS) entry which is preliminary data.</text>
</comment>
<gene>
    <name evidence="2" type="ORF">KHU32_01660</name>
</gene>
<evidence type="ECO:0000313" key="3">
    <source>
        <dbReference type="Proteomes" id="UP000766336"/>
    </source>
</evidence>
<protein>
    <submittedName>
        <fullName evidence="2">Uncharacterized protein</fullName>
    </submittedName>
</protein>
<reference evidence="2 3" key="1">
    <citation type="submission" date="2021-05" db="EMBL/GenBank/DDBJ databases">
        <title>Roseococcus sp. XZZS9, whole genome shotgun sequencing project.</title>
        <authorList>
            <person name="Zhao G."/>
            <person name="Shen L."/>
        </authorList>
    </citation>
    <scope>NUCLEOTIDE SEQUENCE [LARGE SCALE GENOMIC DNA]</scope>
    <source>
        <strain evidence="2 3">XZZS9</strain>
    </source>
</reference>
<proteinExistence type="predicted"/>
<name>A0ABS5Q7I6_9PROT</name>
<evidence type="ECO:0000313" key="2">
    <source>
        <dbReference type="EMBL" id="MBS7809624.1"/>
    </source>
</evidence>
<keyword evidence="3" id="KW-1185">Reference proteome</keyword>
<dbReference type="RefSeq" id="WP_213668306.1">
    <property type="nucleotide sequence ID" value="NZ_JAHCDA010000001.1"/>
</dbReference>
<evidence type="ECO:0000256" key="1">
    <source>
        <dbReference type="SAM" id="MobiDB-lite"/>
    </source>
</evidence>
<dbReference type="Proteomes" id="UP000766336">
    <property type="component" value="Unassembled WGS sequence"/>
</dbReference>
<dbReference type="EMBL" id="JAHCDA010000001">
    <property type="protein sequence ID" value="MBS7809624.1"/>
    <property type="molecule type" value="Genomic_DNA"/>
</dbReference>
<organism evidence="2 3">
    <name type="scientific">Roseococcus pinisoli</name>
    <dbReference type="NCBI Taxonomy" id="2835040"/>
    <lineage>
        <taxon>Bacteria</taxon>
        <taxon>Pseudomonadati</taxon>
        <taxon>Pseudomonadota</taxon>
        <taxon>Alphaproteobacteria</taxon>
        <taxon>Acetobacterales</taxon>
        <taxon>Roseomonadaceae</taxon>
        <taxon>Roseococcus</taxon>
    </lineage>
</organism>
<feature type="region of interest" description="Disordered" evidence="1">
    <location>
        <begin position="51"/>
        <end position="82"/>
    </location>
</feature>
<sequence>MPSRFADMPLPDAPIRLSLDVIAAAEAAARAAGLSPRDWIERLVLREAGLLESPLSPHEVGPEDEARGGPEASEPPTRPTDD</sequence>
<accession>A0ABS5Q7I6</accession>